<dbReference type="InterPro" id="IPR015943">
    <property type="entry name" value="WD40/YVTN_repeat-like_dom_sf"/>
</dbReference>
<dbReference type="SMART" id="SM00320">
    <property type="entry name" value="WD40"/>
    <property type="match status" value="10"/>
</dbReference>
<dbReference type="InterPro" id="IPR036322">
    <property type="entry name" value="WD40_repeat_dom_sf"/>
</dbReference>
<feature type="repeat" description="WD" evidence="4">
    <location>
        <begin position="164"/>
        <end position="205"/>
    </location>
</feature>
<dbReference type="CDD" id="cd00200">
    <property type="entry name" value="WD40"/>
    <property type="match status" value="1"/>
</dbReference>
<dbReference type="PROSITE" id="PS00678">
    <property type="entry name" value="WD_REPEATS_1"/>
    <property type="match status" value="1"/>
</dbReference>
<protein>
    <submittedName>
        <fullName evidence="6">Periodic tryptophan protein-like protein</fullName>
    </submittedName>
</protein>
<dbReference type="Proteomes" id="UP000188320">
    <property type="component" value="Unassembled WGS sequence"/>
</dbReference>
<evidence type="ECO:0000256" key="1">
    <source>
        <dbReference type="ARBA" id="ARBA00010226"/>
    </source>
</evidence>
<feature type="repeat" description="WD" evidence="4">
    <location>
        <begin position="334"/>
        <end position="375"/>
    </location>
</feature>
<evidence type="ECO:0000256" key="4">
    <source>
        <dbReference type="PROSITE-ProRule" id="PRU00221"/>
    </source>
</evidence>
<feature type="domain" description="Small-subunit processome Utp12" evidence="5">
    <location>
        <begin position="558"/>
        <end position="662"/>
    </location>
</feature>
<keyword evidence="7" id="KW-1185">Reference proteome</keyword>
<proteinExistence type="inferred from homology"/>
<dbReference type="PANTHER" id="PTHR19858:SF0">
    <property type="entry name" value="PERIODIC TRYPTOPHAN PROTEIN 2 HOMOLOG"/>
    <property type="match status" value="1"/>
</dbReference>
<dbReference type="PROSITE" id="PS50294">
    <property type="entry name" value="WD_REPEATS_REGION"/>
    <property type="match status" value="4"/>
</dbReference>
<dbReference type="Pfam" id="PF00400">
    <property type="entry name" value="WD40"/>
    <property type="match status" value="4"/>
</dbReference>
<keyword evidence="3" id="KW-0677">Repeat</keyword>
<accession>A0A1R1PRL8</accession>
<comment type="similarity">
    <text evidence="1">Belongs to the WD repeat PWP2 family.</text>
</comment>
<dbReference type="InterPro" id="IPR020472">
    <property type="entry name" value="WD40_PAC1"/>
</dbReference>
<evidence type="ECO:0000256" key="2">
    <source>
        <dbReference type="ARBA" id="ARBA00022574"/>
    </source>
</evidence>
<dbReference type="PROSITE" id="PS50082">
    <property type="entry name" value="WD_REPEATS_2"/>
    <property type="match status" value="4"/>
</dbReference>
<sequence>MSAKLYSADKIEGFEPTVFMGHRRAVIAAWFGKDGKSIYTVSEDGAVAERKHKSVETGEEVEFPSKMPTKWSTPRHLYFHINEASVTSIGYNERHDMVVAGFSNGVFGLWELPSLQKIQTLSISQHVLNTAAINNSGEWLALGSSKLGQLLVWEWQSESYVLKQQGHTYDMSAAAYSGDGQYIATGGDDGKVKVWQTGTGYCFVTFSNHSASVSDVVFTKNSQVVVSASLDGTVRAFDLVRYRNFRTFAAPTPVQFSCLAVDGSGDIVCAGCKDSFEIYVWSMQTGRLLDVLSGHQGPVSALEFRSDGLQLASSSWDKTVCLWDVFTRSKAVEKLAHSFEVLSVSYRPDCKALACSTLDGSIHFWDVATGVSSGSIEGQKDIAGGRKASDLRASKNSTFGKCFTSVVYSADGKLLLGGGNTNNLCLYHVDSKALVKNFQLCNNFSFDAMLDFLNSKDMTSAGPNQLLPPSKNSHDISKRSTQKAVTSRAVRFSPSNHQFCVAASNLGLVIYSLDPTIYFDPFDIDIEITPDYIINDLLVSQNDYLKALVCSLKLGERGIIAYVYNAIPDVNQVSHYASQLPSNYILRLLSFIVSVFDEPASKIQLHLTWISCILMNSKNFSQLKANSFDFIPTLKALKKSVAKSLDEVGTLCDDNIFELNRLSTL</sequence>
<dbReference type="OrthoDB" id="3142434at2759"/>
<dbReference type="InterPro" id="IPR019775">
    <property type="entry name" value="WD40_repeat_CS"/>
</dbReference>
<dbReference type="GO" id="GO:0000462">
    <property type="term" value="P:maturation of SSU-rRNA from tricistronic rRNA transcript (SSU-rRNA, 5.8S rRNA, LSU-rRNA)"/>
    <property type="evidence" value="ECO:0007669"/>
    <property type="project" value="TreeGrafter"/>
</dbReference>
<dbReference type="SUPFAM" id="SSF50978">
    <property type="entry name" value="WD40 repeat-like"/>
    <property type="match status" value="2"/>
</dbReference>
<evidence type="ECO:0000256" key="3">
    <source>
        <dbReference type="ARBA" id="ARBA00022737"/>
    </source>
</evidence>
<comment type="caution">
    <text evidence="6">The sequence shown here is derived from an EMBL/GenBank/DDBJ whole genome shotgun (WGS) entry which is preliminary data.</text>
</comment>
<feature type="repeat" description="WD" evidence="4">
    <location>
        <begin position="206"/>
        <end position="247"/>
    </location>
</feature>
<reference evidence="7" key="1">
    <citation type="submission" date="2017-01" db="EMBL/GenBank/DDBJ databases">
        <authorList>
            <person name="Wang Y."/>
            <person name="White M."/>
            <person name="Kvist S."/>
            <person name="Moncalvo J.-M."/>
        </authorList>
    </citation>
    <scope>NUCLEOTIDE SEQUENCE [LARGE SCALE GENOMIC DNA]</scope>
    <source>
        <strain evidence="7">COL-18-3</strain>
    </source>
</reference>
<feature type="repeat" description="WD" evidence="4">
    <location>
        <begin position="292"/>
        <end position="333"/>
    </location>
</feature>
<dbReference type="AlphaFoldDB" id="A0A1R1PRL8"/>
<dbReference type="PANTHER" id="PTHR19858">
    <property type="entry name" value="WD40 REPEAT PROTEIN"/>
    <property type="match status" value="1"/>
</dbReference>
<dbReference type="EMBL" id="LSSK01000356">
    <property type="protein sequence ID" value="OMH83598.1"/>
    <property type="molecule type" value="Genomic_DNA"/>
</dbReference>
<dbReference type="InterPro" id="IPR027145">
    <property type="entry name" value="PWP2"/>
</dbReference>
<dbReference type="InterPro" id="IPR007148">
    <property type="entry name" value="SSU_processome_Utp12"/>
</dbReference>
<dbReference type="GO" id="GO:0032040">
    <property type="term" value="C:small-subunit processome"/>
    <property type="evidence" value="ECO:0007669"/>
    <property type="project" value="TreeGrafter"/>
</dbReference>
<evidence type="ECO:0000313" key="7">
    <source>
        <dbReference type="Proteomes" id="UP000188320"/>
    </source>
</evidence>
<dbReference type="Gene3D" id="2.130.10.10">
    <property type="entry name" value="YVTN repeat-like/Quinoprotein amine dehydrogenase"/>
    <property type="match status" value="3"/>
</dbReference>
<evidence type="ECO:0000259" key="5">
    <source>
        <dbReference type="Pfam" id="PF04003"/>
    </source>
</evidence>
<evidence type="ECO:0000313" key="6">
    <source>
        <dbReference type="EMBL" id="OMH83598.1"/>
    </source>
</evidence>
<dbReference type="InterPro" id="IPR001680">
    <property type="entry name" value="WD40_rpt"/>
</dbReference>
<dbReference type="PRINTS" id="PR00320">
    <property type="entry name" value="GPROTEINBRPT"/>
</dbReference>
<dbReference type="GO" id="GO:0000028">
    <property type="term" value="P:ribosomal small subunit assembly"/>
    <property type="evidence" value="ECO:0007669"/>
    <property type="project" value="TreeGrafter"/>
</dbReference>
<dbReference type="GO" id="GO:0034388">
    <property type="term" value="C:Pwp2p-containing subcomplex of 90S preribosome"/>
    <property type="evidence" value="ECO:0007669"/>
    <property type="project" value="TreeGrafter"/>
</dbReference>
<name>A0A1R1PRL8_ZANCU</name>
<dbReference type="Pfam" id="PF04003">
    <property type="entry name" value="Utp12"/>
    <property type="match status" value="1"/>
</dbReference>
<organism evidence="6 7">
    <name type="scientific">Zancudomyces culisetae</name>
    <name type="common">Gut fungus</name>
    <name type="synonym">Smittium culisetae</name>
    <dbReference type="NCBI Taxonomy" id="1213189"/>
    <lineage>
        <taxon>Eukaryota</taxon>
        <taxon>Fungi</taxon>
        <taxon>Fungi incertae sedis</taxon>
        <taxon>Zoopagomycota</taxon>
        <taxon>Kickxellomycotina</taxon>
        <taxon>Harpellomycetes</taxon>
        <taxon>Harpellales</taxon>
        <taxon>Legeriomycetaceae</taxon>
        <taxon>Zancudomyces</taxon>
    </lineage>
</organism>
<gene>
    <name evidence="6" type="ORF">AX774_g2901</name>
</gene>
<keyword evidence="2 4" id="KW-0853">WD repeat</keyword>